<keyword evidence="3" id="KW-1185">Reference proteome</keyword>
<sequence>MLTTSMSWDYQCKEEIPEFNYVPLRDGELGHINGGISLSQVIQQLDKLNVTRGEKTPKLKSTVEKYINLGQKLPPSISEIFLPTLNTKRDLRPGSATCCSYLGSSSLQGPLQRQQPGLKCNKTHGFWFHHPKRKYLCTSQSNQRDRGNMAQSEIPLTITPALVTHSPGLSDRRGEGRGTRSVVSSTYCLAANKFEGFGAGTSSSSSTGQSSSSLFTDFPSDDSDLSDQEKASVTAQGWAAPVDLDLRPDPIHEDDPSNYLESAEDQSSYPEVLPAPLKILDPAQNLLDKVDCERRQSLHRQDSSLCAFASRLAEMERMQVATFLKEKTKAGRSRPITAISMMRSTTRMRKADLLGSLGHIIKQVFTTMTSW</sequence>
<reference evidence="2" key="1">
    <citation type="journal article" date="2023" name="Science">
        <title>Genome structures resolve the early diversification of teleost fishes.</title>
        <authorList>
            <person name="Parey E."/>
            <person name="Louis A."/>
            <person name="Montfort J."/>
            <person name="Bouchez O."/>
            <person name="Roques C."/>
            <person name="Iampietro C."/>
            <person name="Lluch J."/>
            <person name="Castinel A."/>
            <person name="Donnadieu C."/>
            <person name="Desvignes T."/>
            <person name="Floi Bucao C."/>
            <person name="Jouanno E."/>
            <person name="Wen M."/>
            <person name="Mejri S."/>
            <person name="Dirks R."/>
            <person name="Jansen H."/>
            <person name="Henkel C."/>
            <person name="Chen W.J."/>
            <person name="Zahm M."/>
            <person name="Cabau C."/>
            <person name="Klopp C."/>
            <person name="Thompson A.W."/>
            <person name="Robinson-Rechavi M."/>
            <person name="Braasch I."/>
            <person name="Lecointre G."/>
            <person name="Bobe J."/>
            <person name="Postlethwait J.H."/>
            <person name="Berthelot C."/>
            <person name="Roest Crollius H."/>
            <person name="Guiguen Y."/>
        </authorList>
    </citation>
    <scope>NUCLEOTIDE SEQUENCE</scope>
    <source>
        <strain evidence="2">NC1722</strain>
    </source>
</reference>
<gene>
    <name evidence="2" type="ORF">AAFF_G00439700</name>
</gene>
<dbReference type="EMBL" id="JAINUG010000098">
    <property type="protein sequence ID" value="KAJ8397421.1"/>
    <property type="molecule type" value="Genomic_DNA"/>
</dbReference>
<dbReference type="Pfam" id="PF15344">
    <property type="entry name" value="FAM217"/>
    <property type="match status" value="1"/>
</dbReference>
<evidence type="ECO:0000313" key="3">
    <source>
        <dbReference type="Proteomes" id="UP001221898"/>
    </source>
</evidence>
<accession>A0AAD7WHN3</accession>
<dbReference type="AlphaFoldDB" id="A0AAD7WHN3"/>
<evidence type="ECO:0000313" key="2">
    <source>
        <dbReference type="EMBL" id="KAJ8397421.1"/>
    </source>
</evidence>
<dbReference type="Proteomes" id="UP001221898">
    <property type="component" value="Unassembled WGS sequence"/>
</dbReference>
<protein>
    <submittedName>
        <fullName evidence="2">Uncharacterized protein</fullName>
    </submittedName>
</protein>
<dbReference type="PANTHER" id="PTHR22145:SF4">
    <property type="entry name" value="PROTEIN FAM217A"/>
    <property type="match status" value="1"/>
</dbReference>
<feature type="region of interest" description="Disordered" evidence="1">
    <location>
        <begin position="199"/>
        <end position="266"/>
    </location>
</feature>
<evidence type="ECO:0000256" key="1">
    <source>
        <dbReference type="SAM" id="MobiDB-lite"/>
    </source>
</evidence>
<dbReference type="PANTHER" id="PTHR22145">
    <property type="entry name" value="SI:CH211-266K22.6"/>
    <property type="match status" value="1"/>
</dbReference>
<feature type="compositionally biased region" description="Basic and acidic residues" evidence="1">
    <location>
        <begin position="244"/>
        <end position="255"/>
    </location>
</feature>
<organism evidence="2 3">
    <name type="scientific">Aldrovandia affinis</name>
    <dbReference type="NCBI Taxonomy" id="143900"/>
    <lineage>
        <taxon>Eukaryota</taxon>
        <taxon>Metazoa</taxon>
        <taxon>Chordata</taxon>
        <taxon>Craniata</taxon>
        <taxon>Vertebrata</taxon>
        <taxon>Euteleostomi</taxon>
        <taxon>Actinopterygii</taxon>
        <taxon>Neopterygii</taxon>
        <taxon>Teleostei</taxon>
        <taxon>Notacanthiformes</taxon>
        <taxon>Halosauridae</taxon>
        <taxon>Aldrovandia</taxon>
    </lineage>
</organism>
<dbReference type="InterPro" id="IPR029266">
    <property type="entry name" value="FAM217"/>
</dbReference>
<proteinExistence type="predicted"/>
<name>A0AAD7WHN3_9TELE</name>
<feature type="compositionally biased region" description="Low complexity" evidence="1">
    <location>
        <begin position="200"/>
        <end position="213"/>
    </location>
</feature>
<comment type="caution">
    <text evidence="2">The sequence shown here is derived from an EMBL/GenBank/DDBJ whole genome shotgun (WGS) entry which is preliminary data.</text>
</comment>